<dbReference type="EMBL" id="JAICBX010000001">
    <property type="protein sequence ID" value="MBW8636325.1"/>
    <property type="molecule type" value="Genomic_DNA"/>
</dbReference>
<evidence type="ECO:0000313" key="4">
    <source>
        <dbReference type="EMBL" id="MBW8636325.1"/>
    </source>
</evidence>
<organism evidence="4 5">
    <name type="scientific">Flavimaribacter sediminis</name>
    <dbReference type="NCBI Taxonomy" id="2865987"/>
    <lineage>
        <taxon>Bacteria</taxon>
        <taxon>Pseudomonadati</taxon>
        <taxon>Pseudomonadota</taxon>
        <taxon>Alphaproteobacteria</taxon>
        <taxon>Hyphomicrobiales</taxon>
        <taxon>Rhizobiaceae</taxon>
        <taxon>Flavimaribacter</taxon>
    </lineage>
</organism>
<dbReference type="InterPro" id="IPR002347">
    <property type="entry name" value="SDR_fam"/>
</dbReference>
<dbReference type="InterPro" id="IPR036291">
    <property type="entry name" value="NAD(P)-bd_dom_sf"/>
</dbReference>
<gene>
    <name evidence="4" type="ORF">K1W69_03915</name>
</gene>
<keyword evidence="5" id="KW-1185">Reference proteome</keyword>
<dbReference type="RefSeq" id="WP_220227018.1">
    <property type="nucleotide sequence ID" value="NZ_JAICBX010000001.1"/>
</dbReference>
<dbReference type="AlphaFoldDB" id="A0AAE2ZKR4"/>
<proteinExistence type="inferred from homology"/>
<dbReference type="Proteomes" id="UP001196509">
    <property type="component" value="Unassembled WGS sequence"/>
</dbReference>
<dbReference type="GO" id="GO:0016616">
    <property type="term" value="F:oxidoreductase activity, acting on the CH-OH group of donors, NAD or NADP as acceptor"/>
    <property type="evidence" value="ECO:0007669"/>
    <property type="project" value="TreeGrafter"/>
</dbReference>
<protein>
    <submittedName>
        <fullName evidence="4">SDR family NAD(P)-dependent oxidoreductase</fullName>
    </submittedName>
</protein>
<dbReference type="PANTHER" id="PTHR42760:SF133">
    <property type="entry name" value="3-OXOACYL-[ACYL-CARRIER-PROTEIN] REDUCTASE"/>
    <property type="match status" value="1"/>
</dbReference>
<name>A0AAE2ZKR4_9HYPH</name>
<dbReference type="GO" id="GO:0048038">
    <property type="term" value="F:quinone binding"/>
    <property type="evidence" value="ECO:0007669"/>
    <property type="project" value="TreeGrafter"/>
</dbReference>
<keyword evidence="2" id="KW-0560">Oxidoreductase</keyword>
<comment type="caution">
    <text evidence="4">The sequence shown here is derived from an EMBL/GenBank/DDBJ whole genome shotgun (WGS) entry which is preliminary data.</text>
</comment>
<dbReference type="PANTHER" id="PTHR42760">
    <property type="entry name" value="SHORT-CHAIN DEHYDROGENASES/REDUCTASES FAMILY MEMBER"/>
    <property type="match status" value="1"/>
</dbReference>
<reference evidence="4" key="1">
    <citation type="submission" date="2021-08" db="EMBL/GenBank/DDBJ databases">
        <title>Hoeflea bacterium WL0058 sp. nov., isolated from the sediment.</title>
        <authorList>
            <person name="Wang L."/>
            <person name="Zhang D."/>
        </authorList>
    </citation>
    <scope>NUCLEOTIDE SEQUENCE</scope>
    <source>
        <strain evidence="4">WL0058</strain>
    </source>
</reference>
<dbReference type="GO" id="GO:0006633">
    <property type="term" value="P:fatty acid biosynthetic process"/>
    <property type="evidence" value="ECO:0007669"/>
    <property type="project" value="TreeGrafter"/>
</dbReference>
<evidence type="ECO:0000256" key="1">
    <source>
        <dbReference type="ARBA" id="ARBA00006484"/>
    </source>
</evidence>
<sequence length="274" mass="28481">MGRLDSKVAYVTGGGRGIGRAVCLKLAADGARVVVNDLDAEPANNVVEEIQAAGGQAVAVPGSVTEPSFGDDFIKAGLDAFGGMDIIVNNAGYTWDAMIQKMPDDQFDAMIDVHLKAPFRILRAASRFIIPAAKQEAEAGHPVIRKVVNISSVAGTGGNAGQANYSSAKSAVLGFTKSLAKEWGRYNVNVNCVAFGLISTRLTEGSDEKKTISVEGRQIGVGLPTKVKAGFEAMIPMGRAGTVDEAAGGVWLFCVPESNYVSGQTLVVGGGFSL</sequence>
<dbReference type="FunFam" id="3.40.50.720:FF:000173">
    <property type="entry name" value="3-oxoacyl-[acyl-carrier protein] reductase"/>
    <property type="match status" value="1"/>
</dbReference>
<dbReference type="Pfam" id="PF00106">
    <property type="entry name" value="adh_short"/>
    <property type="match status" value="1"/>
</dbReference>
<dbReference type="PRINTS" id="PR00080">
    <property type="entry name" value="SDRFAMILY"/>
</dbReference>
<dbReference type="SUPFAM" id="SSF51735">
    <property type="entry name" value="NAD(P)-binding Rossmann-fold domains"/>
    <property type="match status" value="1"/>
</dbReference>
<dbReference type="PRINTS" id="PR00081">
    <property type="entry name" value="GDHRDH"/>
</dbReference>
<evidence type="ECO:0000313" key="5">
    <source>
        <dbReference type="Proteomes" id="UP001196509"/>
    </source>
</evidence>
<accession>A0AAE2ZKR4</accession>
<dbReference type="Gene3D" id="3.40.50.720">
    <property type="entry name" value="NAD(P)-binding Rossmann-like Domain"/>
    <property type="match status" value="1"/>
</dbReference>
<dbReference type="PROSITE" id="PS00061">
    <property type="entry name" value="ADH_SHORT"/>
    <property type="match status" value="1"/>
</dbReference>
<comment type="similarity">
    <text evidence="1 3">Belongs to the short-chain dehydrogenases/reductases (SDR) family.</text>
</comment>
<dbReference type="InterPro" id="IPR020904">
    <property type="entry name" value="Sc_DH/Rdtase_CS"/>
</dbReference>
<evidence type="ECO:0000256" key="3">
    <source>
        <dbReference type="RuleBase" id="RU000363"/>
    </source>
</evidence>
<evidence type="ECO:0000256" key="2">
    <source>
        <dbReference type="ARBA" id="ARBA00023002"/>
    </source>
</evidence>